<dbReference type="RefSeq" id="WP_345252053.1">
    <property type="nucleotide sequence ID" value="NZ_BAABFO010000032.1"/>
</dbReference>
<feature type="domain" description="PPM-type phosphatase" evidence="1">
    <location>
        <begin position="4"/>
        <end position="247"/>
    </location>
</feature>
<dbReference type="CDD" id="cd00143">
    <property type="entry name" value="PP2Cc"/>
    <property type="match status" value="1"/>
</dbReference>
<dbReference type="PROSITE" id="PS51746">
    <property type="entry name" value="PPM_2"/>
    <property type="match status" value="1"/>
</dbReference>
<accession>A0ABP8HNY8</accession>
<evidence type="ECO:0000313" key="2">
    <source>
        <dbReference type="EMBL" id="GAA4342097.1"/>
    </source>
</evidence>
<dbReference type="SMART" id="SM00331">
    <property type="entry name" value="PP2C_SIG"/>
    <property type="match status" value="1"/>
</dbReference>
<proteinExistence type="predicted"/>
<dbReference type="SUPFAM" id="SSF81606">
    <property type="entry name" value="PP2C-like"/>
    <property type="match status" value="1"/>
</dbReference>
<dbReference type="EMBL" id="BAABFO010000032">
    <property type="protein sequence ID" value="GAA4342097.1"/>
    <property type="molecule type" value="Genomic_DNA"/>
</dbReference>
<organism evidence="2 3">
    <name type="scientific">Pigmentiphaga soli</name>
    <dbReference type="NCBI Taxonomy" id="1007095"/>
    <lineage>
        <taxon>Bacteria</taxon>
        <taxon>Pseudomonadati</taxon>
        <taxon>Pseudomonadota</taxon>
        <taxon>Betaproteobacteria</taxon>
        <taxon>Burkholderiales</taxon>
        <taxon>Alcaligenaceae</taxon>
        <taxon>Pigmentiphaga</taxon>
    </lineage>
</organism>
<dbReference type="SMART" id="SM00332">
    <property type="entry name" value="PP2Cc"/>
    <property type="match status" value="1"/>
</dbReference>
<dbReference type="Proteomes" id="UP001501671">
    <property type="component" value="Unassembled WGS sequence"/>
</dbReference>
<protein>
    <submittedName>
        <fullName evidence="2">Protein phosphatase 2C domain-containing protein</fullName>
    </submittedName>
</protein>
<comment type="caution">
    <text evidence="2">The sequence shown here is derived from an EMBL/GenBank/DDBJ whole genome shotgun (WGS) entry which is preliminary data.</text>
</comment>
<dbReference type="InterPro" id="IPR036457">
    <property type="entry name" value="PPM-type-like_dom_sf"/>
</dbReference>
<dbReference type="Gene3D" id="3.60.40.10">
    <property type="entry name" value="PPM-type phosphatase domain"/>
    <property type="match status" value="1"/>
</dbReference>
<gene>
    <name evidence="2" type="ORF">GCM10023144_43660</name>
</gene>
<sequence>MKIQIASFTDPGGRERNEDSFRVEEYGALRLAVLADGAGGHGGGDLASKLVVDTAAEALLRRARGGAPVFGSNLVRALLEANDAVLEGQNQGGRGADMRSTAVVLAVDADLAQASWAHCGDSRLYWLRNGAVQARTKDHSLVQSMVDAGMLDADKAPGHPQRNVLLSALGSADDLDIAGLPEPADLREGDAFLLCTDGLWDYLDDAFIAAALSRAAAPADWLADLAAAVRAKARPGHDNYTAIAVWIGLPGDVTIIRPRAAAAPGPAP</sequence>
<reference evidence="3" key="1">
    <citation type="journal article" date="2019" name="Int. J. Syst. Evol. Microbiol.">
        <title>The Global Catalogue of Microorganisms (GCM) 10K type strain sequencing project: providing services to taxonomists for standard genome sequencing and annotation.</title>
        <authorList>
            <consortium name="The Broad Institute Genomics Platform"/>
            <consortium name="The Broad Institute Genome Sequencing Center for Infectious Disease"/>
            <person name="Wu L."/>
            <person name="Ma J."/>
        </authorList>
    </citation>
    <scope>NUCLEOTIDE SEQUENCE [LARGE SCALE GENOMIC DNA]</scope>
    <source>
        <strain evidence="3">JCM 17666</strain>
    </source>
</reference>
<evidence type="ECO:0000259" key="1">
    <source>
        <dbReference type="PROSITE" id="PS51746"/>
    </source>
</evidence>
<evidence type="ECO:0000313" key="3">
    <source>
        <dbReference type="Proteomes" id="UP001501671"/>
    </source>
</evidence>
<dbReference type="Pfam" id="PF13672">
    <property type="entry name" value="PP2C_2"/>
    <property type="match status" value="1"/>
</dbReference>
<dbReference type="InterPro" id="IPR001932">
    <property type="entry name" value="PPM-type_phosphatase-like_dom"/>
</dbReference>
<name>A0ABP8HNY8_9BURK</name>
<keyword evidence="3" id="KW-1185">Reference proteome</keyword>